<feature type="region of interest" description="Disordered" evidence="1">
    <location>
        <begin position="125"/>
        <end position="152"/>
    </location>
</feature>
<protein>
    <recommendedName>
        <fullName evidence="4">Retrotransposon gag domain-containing protein</fullName>
    </recommendedName>
</protein>
<name>A0A438IUP3_VITVI</name>
<dbReference type="Proteomes" id="UP000288805">
    <property type="component" value="Unassembled WGS sequence"/>
</dbReference>
<comment type="caution">
    <text evidence="2">The sequence shown here is derived from an EMBL/GenBank/DDBJ whole genome shotgun (WGS) entry which is preliminary data.</text>
</comment>
<proteinExistence type="predicted"/>
<sequence length="152" mass="17221">MMDDFKAALQSYGEDIVVLKKVVLQGCSLGPEAPPKVWVPKPKGFIGNRNTKELENFLWDMDGEQFLPTNSAWVANESLKRLRHTGSVRDYVKEFSSLMQEVRDLPTALATTDCLVDYKMGGAISTMQKPKSEEDKKTKTMDKTSKKSEWKK</sequence>
<evidence type="ECO:0000313" key="2">
    <source>
        <dbReference type="EMBL" id="RVX00468.1"/>
    </source>
</evidence>
<gene>
    <name evidence="2" type="ORF">CK203_037017</name>
</gene>
<feature type="compositionally biased region" description="Basic and acidic residues" evidence="1">
    <location>
        <begin position="130"/>
        <end position="152"/>
    </location>
</feature>
<accession>A0A438IUP3</accession>
<organism evidence="2 3">
    <name type="scientific">Vitis vinifera</name>
    <name type="common">Grape</name>
    <dbReference type="NCBI Taxonomy" id="29760"/>
    <lineage>
        <taxon>Eukaryota</taxon>
        <taxon>Viridiplantae</taxon>
        <taxon>Streptophyta</taxon>
        <taxon>Embryophyta</taxon>
        <taxon>Tracheophyta</taxon>
        <taxon>Spermatophyta</taxon>
        <taxon>Magnoliopsida</taxon>
        <taxon>eudicotyledons</taxon>
        <taxon>Gunneridae</taxon>
        <taxon>Pentapetalae</taxon>
        <taxon>rosids</taxon>
        <taxon>Vitales</taxon>
        <taxon>Vitaceae</taxon>
        <taxon>Viteae</taxon>
        <taxon>Vitis</taxon>
    </lineage>
</organism>
<dbReference type="AlphaFoldDB" id="A0A438IUP3"/>
<evidence type="ECO:0000256" key="1">
    <source>
        <dbReference type="SAM" id="MobiDB-lite"/>
    </source>
</evidence>
<reference evidence="2 3" key="1">
    <citation type="journal article" date="2018" name="PLoS Genet.">
        <title>Population sequencing reveals clonal diversity and ancestral inbreeding in the grapevine cultivar Chardonnay.</title>
        <authorList>
            <person name="Roach M.J."/>
            <person name="Johnson D.L."/>
            <person name="Bohlmann J."/>
            <person name="van Vuuren H.J."/>
            <person name="Jones S.J."/>
            <person name="Pretorius I.S."/>
            <person name="Schmidt S.A."/>
            <person name="Borneman A.R."/>
        </authorList>
    </citation>
    <scope>NUCLEOTIDE SEQUENCE [LARGE SCALE GENOMIC DNA]</scope>
    <source>
        <strain evidence="3">cv. Chardonnay</strain>
        <tissue evidence="2">Leaf</tissue>
    </source>
</reference>
<evidence type="ECO:0008006" key="4">
    <source>
        <dbReference type="Google" id="ProtNLM"/>
    </source>
</evidence>
<dbReference type="EMBL" id="QGNW01000081">
    <property type="protein sequence ID" value="RVX00468.1"/>
    <property type="molecule type" value="Genomic_DNA"/>
</dbReference>
<evidence type="ECO:0000313" key="3">
    <source>
        <dbReference type="Proteomes" id="UP000288805"/>
    </source>
</evidence>